<dbReference type="InterPro" id="IPR016161">
    <property type="entry name" value="Ald_DH/histidinol_DH"/>
</dbReference>
<evidence type="ECO:0000256" key="2">
    <source>
        <dbReference type="ARBA" id="ARBA00005185"/>
    </source>
</evidence>
<feature type="region of interest" description="Disordered" evidence="17">
    <location>
        <begin position="315"/>
        <end position="336"/>
    </location>
</feature>
<dbReference type="Gene3D" id="3.40.605.10">
    <property type="entry name" value="Aldehyde Dehydrogenase, Chain A, domain 1"/>
    <property type="match status" value="1"/>
</dbReference>
<dbReference type="PANTHER" id="PTHR11063:SF8">
    <property type="entry name" value="DELTA-1-PYRROLINE-5-CARBOXYLATE SYNTHASE"/>
    <property type="match status" value="1"/>
</dbReference>
<dbReference type="HAMAP" id="MF_00412">
    <property type="entry name" value="ProA"/>
    <property type="match status" value="1"/>
</dbReference>
<dbReference type="InterPro" id="IPR036393">
    <property type="entry name" value="AceGlu_kinase-like_sf"/>
</dbReference>
<evidence type="ECO:0000256" key="16">
    <source>
        <dbReference type="PIRNR" id="PIRNR036429"/>
    </source>
</evidence>
<comment type="catalytic activity">
    <reaction evidence="14 16">
        <text>L-glutamate 5-semialdehyde + phosphate + NADP(+) = L-glutamyl 5-phosphate + NADPH + H(+)</text>
        <dbReference type="Rhea" id="RHEA:19541"/>
        <dbReference type="ChEBI" id="CHEBI:15378"/>
        <dbReference type="ChEBI" id="CHEBI:43474"/>
        <dbReference type="ChEBI" id="CHEBI:57783"/>
        <dbReference type="ChEBI" id="CHEBI:58066"/>
        <dbReference type="ChEBI" id="CHEBI:58274"/>
        <dbReference type="ChEBI" id="CHEBI:58349"/>
        <dbReference type="EC" id="1.2.1.41"/>
    </reaction>
</comment>
<gene>
    <name evidence="20" type="ORF">WJX75_000698</name>
</gene>
<comment type="pathway">
    <text evidence="1 16">Amino-acid biosynthesis; L-proline biosynthesis; L-glutamate 5-semialdehyde from L-glutamate: step 2/2.</text>
</comment>
<dbReference type="Proteomes" id="UP001491310">
    <property type="component" value="Unassembled WGS sequence"/>
</dbReference>
<dbReference type="EC" id="1.2.1.41" evidence="16"/>
<dbReference type="InterPro" id="IPR016163">
    <property type="entry name" value="Ald_DH_C"/>
</dbReference>
<dbReference type="InterPro" id="IPR000965">
    <property type="entry name" value="GPR_dom"/>
</dbReference>
<dbReference type="InterPro" id="IPR001057">
    <property type="entry name" value="Glu/AcGlu_kinase"/>
</dbReference>
<evidence type="ECO:0000256" key="10">
    <source>
        <dbReference type="ARBA" id="ARBA00022840"/>
    </source>
</evidence>
<protein>
    <recommendedName>
        <fullName evidence="16">Delta-1-pyrroline-5-carboxylate synthase</fullName>
    </recommendedName>
    <domain>
        <recommendedName>
            <fullName evidence="16">Glutamate 5-kinase</fullName>
            <shortName evidence="16">GK</shortName>
            <ecNumber evidence="16">2.7.2.11</ecNumber>
        </recommendedName>
        <alternativeName>
            <fullName evidence="16">Gamma-glutamyl kinase</fullName>
        </alternativeName>
    </domain>
    <domain>
        <recommendedName>
            <fullName evidence="16">Gamma-glutamyl phosphate reductase</fullName>
            <shortName evidence="16">GPR</shortName>
            <ecNumber evidence="16">1.2.1.41</ecNumber>
        </recommendedName>
        <alternativeName>
            <fullName evidence="16">Glutamate-5-semialdehyde dehydrogenase</fullName>
        </alternativeName>
        <alternativeName>
            <fullName evidence="16">Glutamyl-gamma-semialdehyde dehydrogenase</fullName>
        </alternativeName>
    </domain>
</protein>
<feature type="domain" description="Aldehyde dehydrogenase" evidence="18">
    <location>
        <begin position="331"/>
        <end position="601"/>
    </location>
</feature>
<dbReference type="PRINTS" id="PR00474">
    <property type="entry name" value="GLU5KINASE"/>
</dbReference>
<proteinExistence type="inferred from homology"/>
<keyword evidence="8 16" id="KW-0547">Nucleotide-binding</keyword>
<dbReference type="Pfam" id="PF00696">
    <property type="entry name" value="AA_kinase"/>
    <property type="match status" value="1"/>
</dbReference>
<dbReference type="NCBIfam" id="TIGR00407">
    <property type="entry name" value="proA"/>
    <property type="match status" value="1"/>
</dbReference>
<comment type="similarity">
    <text evidence="3 16">In the C-terminal section; belongs to the gamma-glutamyl phosphate reductase family.</text>
</comment>
<evidence type="ECO:0000256" key="17">
    <source>
        <dbReference type="SAM" id="MobiDB-lite"/>
    </source>
</evidence>
<feature type="domain" description="Aspartate/glutamate/uridylate kinase" evidence="19">
    <location>
        <begin position="36"/>
        <end position="284"/>
    </location>
</feature>
<dbReference type="EC" id="2.7.2.11" evidence="16"/>
<evidence type="ECO:0000256" key="13">
    <source>
        <dbReference type="ARBA" id="ARBA00023268"/>
    </source>
</evidence>
<reference evidence="20 21" key="1">
    <citation type="journal article" date="2024" name="Nat. Commun.">
        <title>Phylogenomics reveals the evolutionary origins of lichenization in chlorophyte algae.</title>
        <authorList>
            <person name="Puginier C."/>
            <person name="Libourel C."/>
            <person name="Otte J."/>
            <person name="Skaloud P."/>
            <person name="Haon M."/>
            <person name="Grisel S."/>
            <person name="Petersen M."/>
            <person name="Berrin J.G."/>
            <person name="Delaux P.M."/>
            <person name="Dal Grande F."/>
            <person name="Keller J."/>
        </authorList>
    </citation>
    <scope>NUCLEOTIDE SEQUENCE [LARGE SCALE GENOMIC DNA]</scope>
    <source>
        <strain evidence="20 21">SAG 216-7</strain>
    </source>
</reference>
<keyword evidence="5 16" id="KW-0028">Amino-acid biosynthesis</keyword>
<keyword evidence="11 16" id="KW-0521">NADP</keyword>
<dbReference type="SUPFAM" id="SSF53633">
    <property type="entry name" value="Carbamate kinase-like"/>
    <property type="match status" value="1"/>
</dbReference>
<dbReference type="PANTHER" id="PTHR11063">
    <property type="entry name" value="GLUTAMATE SEMIALDEHYDE DEHYDROGENASE"/>
    <property type="match status" value="1"/>
</dbReference>
<evidence type="ECO:0000256" key="4">
    <source>
        <dbReference type="ARBA" id="ARBA00009302"/>
    </source>
</evidence>
<dbReference type="InterPro" id="IPR020593">
    <property type="entry name" value="G-glutamylP_reductase_CS"/>
</dbReference>
<evidence type="ECO:0000256" key="3">
    <source>
        <dbReference type="ARBA" id="ARBA00006300"/>
    </source>
</evidence>
<dbReference type="EMBL" id="JALJOT010000002">
    <property type="protein sequence ID" value="KAK9917080.1"/>
    <property type="molecule type" value="Genomic_DNA"/>
</dbReference>
<evidence type="ECO:0000259" key="18">
    <source>
        <dbReference type="Pfam" id="PF00171"/>
    </source>
</evidence>
<dbReference type="NCBIfam" id="NF001221">
    <property type="entry name" value="PRK00197.1"/>
    <property type="match status" value="1"/>
</dbReference>
<evidence type="ECO:0000256" key="12">
    <source>
        <dbReference type="ARBA" id="ARBA00023002"/>
    </source>
</evidence>
<dbReference type="InterPro" id="IPR005766">
    <property type="entry name" value="P5_carboxy_syn"/>
</dbReference>
<dbReference type="PROSITE" id="PS01223">
    <property type="entry name" value="PROA"/>
    <property type="match status" value="1"/>
</dbReference>
<dbReference type="Pfam" id="PF00171">
    <property type="entry name" value="Aldedh"/>
    <property type="match status" value="1"/>
</dbReference>
<dbReference type="InterPro" id="IPR015590">
    <property type="entry name" value="Aldehyde_DH_dom"/>
</dbReference>
<evidence type="ECO:0000256" key="11">
    <source>
        <dbReference type="ARBA" id="ARBA00022857"/>
    </source>
</evidence>
<dbReference type="InterPro" id="IPR019797">
    <property type="entry name" value="Glutamate_5-kinase_CS"/>
</dbReference>
<evidence type="ECO:0000256" key="5">
    <source>
        <dbReference type="ARBA" id="ARBA00022605"/>
    </source>
</evidence>
<keyword evidence="7 16" id="KW-0808">Transferase</keyword>
<dbReference type="InterPro" id="IPR001048">
    <property type="entry name" value="Asp/Glu/Uridylate_kinase"/>
</dbReference>
<evidence type="ECO:0000259" key="19">
    <source>
        <dbReference type="Pfam" id="PF00696"/>
    </source>
</evidence>
<keyword evidence="9 16" id="KW-0418">Kinase</keyword>
<evidence type="ECO:0000256" key="1">
    <source>
        <dbReference type="ARBA" id="ARBA00004985"/>
    </source>
</evidence>
<keyword evidence="21" id="KW-1185">Reference proteome</keyword>
<comment type="function">
    <text evidence="16">P5CS plays a key role in proline biosynthesis, leading to osmoregulation in plants.</text>
</comment>
<dbReference type="InterPro" id="IPR016162">
    <property type="entry name" value="Ald_DH_N"/>
</dbReference>
<keyword evidence="12 16" id="KW-0560">Oxidoreductase</keyword>
<dbReference type="Gene3D" id="3.40.1160.10">
    <property type="entry name" value="Acetylglutamate kinase-like"/>
    <property type="match status" value="1"/>
</dbReference>
<evidence type="ECO:0000256" key="15">
    <source>
        <dbReference type="ARBA" id="ARBA00049141"/>
    </source>
</evidence>
<comment type="similarity">
    <text evidence="4 16">In the N-terminal section; belongs to the glutamate 5-kinase family.</text>
</comment>
<evidence type="ECO:0000256" key="6">
    <source>
        <dbReference type="ARBA" id="ARBA00022650"/>
    </source>
</evidence>
<evidence type="ECO:0000256" key="9">
    <source>
        <dbReference type="ARBA" id="ARBA00022777"/>
    </source>
</evidence>
<dbReference type="PROSITE" id="PS00902">
    <property type="entry name" value="GLUTAMATE_5_KINASE"/>
    <property type="match status" value="1"/>
</dbReference>
<dbReference type="SUPFAM" id="SSF53720">
    <property type="entry name" value="ALDH-like"/>
    <property type="match status" value="1"/>
</dbReference>
<accession>A0ABR2Z093</accession>
<sequence>MKSLGDLSVAEKFLDYSERLYGEPHPTRFCVRSARRIVVKVGTAVVTRQDKRLAVGRLGALVEQIEALVSKDLQVILVTSGAVTVGRQKLFHQHVLNSSPLKMQINSGSPTTSICNRAAASAGQSGLMALYDTLFAMMDLQASQLLVTPRDFRDENFKINLRETTEELLSVARVIPVFNENDAISDRSRDADGGATGFQDNDSLAKELAKELNADLLVLLTNVDGLLDGPPKDRTSKVIHTFNPQIMENFKFSGASTVGRGGMEAKVTSAWDAAQAGVTTVIANGKEPNVLLRVMEGMQEGTLFNRDVVEAEEAASRAASTAGSDDGGDAADNARECATAARTASRKLQSLPTETRVRILRKIADDLHSNEQLIIERNMRDVAAAERKKIDPTLLQRLRLKPAKIRTLVQGIRAIADQDEPLRKVQSRLEITEGLVLEKMTTPIGVLLIIFEARPDALPQIASLAIRSGNGLLLKGGSEAKHSNELLHRIISEAVEAVAPEVGPGLVSLINTREEIRDLLKLDDVIDLVIPRGGNALVTNIKQNTKIPVMGHADGICHIYIDSAADIDEACRVVVDAKTDYPAACNAVEKVLVHESLFGPKLYQLQVALHEAGVSVLGGERAVKQMGLDAAPAAKHEYGSLALTLELVSSMEEAISHIHAFGSGHTEAIITEDKATAEEFLRKVDSACVFHNASTRFADGFRFGLGAEVGISTGRIHARGPVGVEGLLTSKWVARGAGHTVEKDAHVHYTHRALPIDPQQQTAETAAAVAAAVSAPVGQATKPAGVLMAKPAAAPPAQNGIAA</sequence>
<comment type="caution">
    <text evidence="20">The sequence shown here is derived from an EMBL/GenBank/DDBJ whole genome shotgun (WGS) entry which is preliminary data.</text>
</comment>
<keyword evidence="13" id="KW-0511">Multifunctional enzyme</keyword>
<name>A0ABR2Z093_9CHLO</name>
<keyword evidence="10 16" id="KW-0067">ATP-binding</keyword>
<dbReference type="NCBIfam" id="TIGR01092">
    <property type="entry name" value="P5CS"/>
    <property type="match status" value="1"/>
</dbReference>
<evidence type="ECO:0000256" key="7">
    <source>
        <dbReference type="ARBA" id="ARBA00022679"/>
    </source>
</evidence>
<evidence type="ECO:0000256" key="8">
    <source>
        <dbReference type="ARBA" id="ARBA00022741"/>
    </source>
</evidence>
<comment type="pathway">
    <text evidence="2 16">Amino-acid biosynthesis; L-proline biosynthesis; L-glutamate 5-semialdehyde from L-glutamate: step 1/2.</text>
</comment>
<evidence type="ECO:0000313" key="21">
    <source>
        <dbReference type="Proteomes" id="UP001491310"/>
    </source>
</evidence>
<dbReference type="Gene3D" id="3.40.309.10">
    <property type="entry name" value="Aldehyde Dehydrogenase, Chain A, domain 2"/>
    <property type="match status" value="1"/>
</dbReference>
<organism evidence="20 21">
    <name type="scientific">Coccomyxa subellipsoidea</name>
    <dbReference type="NCBI Taxonomy" id="248742"/>
    <lineage>
        <taxon>Eukaryota</taxon>
        <taxon>Viridiplantae</taxon>
        <taxon>Chlorophyta</taxon>
        <taxon>core chlorophytes</taxon>
        <taxon>Trebouxiophyceae</taxon>
        <taxon>Trebouxiophyceae incertae sedis</taxon>
        <taxon>Coccomyxaceae</taxon>
        <taxon>Coccomyxa</taxon>
    </lineage>
</organism>
<dbReference type="PIRSF" id="PIRSF036429">
    <property type="entry name" value="P5C_syn"/>
    <property type="match status" value="1"/>
</dbReference>
<evidence type="ECO:0000256" key="14">
    <source>
        <dbReference type="ARBA" id="ARBA00049024"/>
    </source>
</evidence>
<dbReference type="CDD" id="cd07079">
    <property type="entry name" value="ALDH_F18-19_ProA-GPR"/>
    <property type="match status" value="1"/>
</dbReference>
<keyword evidence="6 16" id="KW-0641">Proline biosynthesis</keyword>
<comment type="catalytic activity">
    <reaction evidence="15 16">
        <text>L-glutamate + ATP = L-glutamyl 5-phosphate + ADP</text>
        <dbReference type="Rhea" id="RHEA:14877"/>
        <dbReference type="ChEBI" id="CHEBI:29985"/>
        <dbReference type="ChEBI" id="CHEBI:30616"/>
        <dbReference type="ChEBI" id="CHEBI:58274"/>
        <dbReference type="ChEBI" id="CHEBI:456216"/>
        <dbReference type="EC" id="2.7.2.11"/>
    </reaction>
</comment>
<evidence type="ECO:0000313" key="20">
    <source>
        <dbReference type="EMBL" id="KAK9917080.1"/>
    </source>
</evidence>